<feature type="transmembrane region" description="Helical" evidence="7">
    <location>
        <begin position="568"/>
        <end position="599"/>
    </location>
</feature>
<evidence type="ECO:0000256" key="4">
    <source>
        <dbReference type="ARBA" id="ARBA00022989"/>
    </source>
</evidence>
<dbReference type="GO" id="GO:0015141">
    <property type="term" value="F:succinate transmembrane transporter activity"/>
    <property type="evidence" value="ECO:0007669"/>
    <property type="project" value="TreeGrafter"/>
</dbReference>
<comment type="subcellular location">
    <subcellularLocation>
        <location evidence="1">Membrane</location>
        <topology evidence="1">Multi-pass membrane protein</topology>
    </subcellularLocation>
</comment>
<dbReference type="InterPro" id="IPR001898">
    <property type="entry name" value="SLC13A/DASS"/>
</dbReference>
<evidence type="ECO:0000256" key="5">
    <source>
        <dbReference type="ARBA" id="ARBA00023136"/>
    </source>
</evidence>
<dbReference type="Pfam" id="PF00939">
    <property type="entry name" value="Na_sulph_symp"/>
    <property type="match status" value="2"/>
</dbReference>
<keyword evidence="5 7" id="KW-0472">Membrane</keyword>
<evidence type="ECO:0000259" key="9">
    <source>
        <dbReference type="Pfam" id="PF25779"/>
    </source>
</evidence>
<feature type="transmembrane region" description="Helical" evidence="7">
    <location>
        <begin position="734"/>
        <end position="751"/>
    </location>
</feature>
<evidence type="ECO:0000256" key="3">
    <source>
        <dbReference type="ARBA" id="ARBA00022692"/>
    </source>
</evidence>
<feature type="region of interest" description="Disordered" evidence="6">
    <location>
        <begin position="123"/>
        <end position="156"/>
    </location>
</feature>
<evidence type="ECO:0000256" key="1">
    <source>
        <dbReference type="ARBA" id="ARBA00004141"/>
    </source>
</evidence>
<evidence type="ECO:0000313" key="11">
    <source>
        <dbReference type="Proteomes" id="UP001142055"/>
    </source>
</evidence>
<dbReference type="Pfam" id="PF25779">
    <property type="entry name" value="Tubulin-bind_CPAP"/>
    <property type="match status" value="1"/>
</dbReference>
<evidence type="ECO:0000256" key="2">
    <source>
        <dbReference type="ARBA" id="ARBA00006772"/>
    </source>
</evidence>
<dbReference type="Proteomes" id="UP001142055">
    <property type="component" value="Chromosome 2"/>
</dbReference>
<dbReference type="CDD" id="cd01115">
    <property type="entry name" value="SLC13_permease"/>
    <property type="match status" value="1"/>
</dbReference>
<keyword evidence="11" id="KW-1185">Reference proteome</keyword>
<dbReference type="InterPro" id="IPR009852">
    <property type="entry name" value="CENPJ_C_dom"/>
</dbReference>
<dbReference type="InterPro" id="IPR058029">
    <property type="entry name" value="Tubulin-bd_CENPJ"/>
</dbReference>
<feature type="transmembrane region" description="Helical" evidence="7">
    <location>
        <begin position="482"/>
        <end position="513"/>
    </location>
</feature>
<feature type="transmembrane region" description="Helical" evidence="7">
    <location>
        <begin position="525"/>
        <end position="543"/>
    </location>
</feature>
<evidence type="ECO:0000256" key="6">
    <source>
        <dbReference type="SAM" id="MobiDB-lite"/>
    </source>
</evidence>
<feature type="transmembrane region" description="Helical" evidence="7">
    <location>
        <begin position="816"/>
        <end position="834"/>
    </location>
</feature>
<protein>
    <submittedName>
        <fullName evidence="10">Uncharacterized protein</fullName>
    </submittedName>
</protein>
<keyword evidence="3 7" id="KW-0812">Transmembrane</keyword>
<feature type="transmembrane region" description="Helical" evidence="7">
    <location>
        <begin position="854"/>
        <end position="875"/>
    </location>
</feature>
<feature type="transmembrane region" description="Helical" evidence="7">
    <location>
        <begin position="695"/>
        <end position="713"/>
    </location>
</feature>
<sequence>MDKVNEFKKLLQLNLEDIQFKLNQNTSLQSINKKSSKLNHLLGNNILGTQLNIPPVNDIVYTDLELKPINQISQDNVQSFEELLKIKLQSNQISDRKPRQGPIEKKPFLKKGDGLKRFNIKPKEINIISRNDKPKSSKNSTKQIGKKPFNEPGLQLNEEDCRNYSKKIIPIMIKTPSIQGSSNLKNETKVKKIFDSSIENDPKRNFEPRIDQIKMVSNSNVNSNKILEDYNKINNSNIKYVDLYDTSSDEEDYYLDPKDTLRSIRIVQQIEQLEKRVLDLLTLKGSLTQEQVDENDEEISINKKDSQISSFETAIEKISNLVDNVIKHNSNDCKSSIEAKNGQIELPNENGAIKLHSFVNASKCNRLDANSSILPNGDKIIVCPDKSIIYEHSNGIHQTICPDGRKIIQFPNGQLQILQPDGTKRIIYEDGQQRVIKPNNEEQIFLTDGRISTIFANGIEKIDYDNGDVEYKTNDYTESKCAYVVLLMVTYWFTEVIPMSITSLIPMVMFPILGIVNSNVVAKSYYNGTIMVFLGSLIAATAVEKSNLHERIALKVILLSGTSPKRLLAGFMFTASFLSMWISNLASVALMIPIVNAALDQLTRRKSVSYGTCTTDPGGARSRFPIGSFLTKQNSKQNEEQVYETIKIQYEQLGSLRFHEIAVLILFLLMLSLWFFRAPDFMKGWASFLQNPNYINDAVPAIFVVLLFFVIPADPMHLKSSAMLLDWKTTQERVSWGIILLLGGGFAMALGCEESGLSLWIGNKLANLSTLPQPLITIIMCAITLVMTEMTSNTATCTILLPVIKQMATTMGVNPMSIMLPVTVSCSYAFMLPVSSGTNAIIFEAGRMKMKDMLLPGFFVKILCLTVLLIMNNTWGEVIFHISRPVVTNDTFIAKF</sequence>
<dbReference type="PANTHER" id="PTHR10283:SF82">
    <property type="entry name" value="SOLUTE CARRIER FAMILY 13 MEMBER 2"/>
    <property type="match status" value="1"/>
</dbReference>
<feature type="transmembrane region" description="Helical" evidence="7">
    <location>
        <begin position="771"/>
        <end position="804"/>
    </location>
</feature>
<feature type="domain" description="CENPJ tubulin-binding region" evidence="9">
    <location>
        <begin position="67"/>
        <end position="119"/>
    </location>
</feature>
<dbReference type="AlphaFoldDB" id="A0A9Q0RMT1"/>
<evidence type="ECO:0000259" key="8">
    <source>
        <dbReference type="Pfam" id="PF07202"/>
    </source>
</evidence>
<feature type="transmembrane region" description="Helical" evidence="7">
    <location>
        <begin position="656"/>
        <end position="675"/>
    </location>
</feature>
<comment type="similarity">
    <text evidence="2">Belongs to the SLC13A/DASS transporter (TC 2.A.47) family. NADC subfamily.</text>
</comment>
<dbReference type="InterPro" id="IPR047002">
    <property type="entry name" value="Tcp10_C_sf"/>
</dbReference>
<dbReference type="GO" id="GO:0015137">
    <property type="term" value="F:citrate transmembrane transporter activity"/>
    <property type="evidence" value="ECO:0007669"/>
    <property type="project" value="TreeGrafter"/>
</dbReference>
<feature type="compositionally biased region" description="Basic and acidic residues" evidence="6">
    <location>
        <begin position="123"/>
        <end position="135"/>
    </location>
</feature>
<dbReference type="GO" id="GO:0005886">
    <property type="term" value="C:plasma membrane"/>
    <property type="evidence" value="ECO:0007669"/>
    <property type="project" value="TreeGrafter"/>
</dbReference>
<dbReference type="EMBL" id="JAPWDV010000002">
    <property type="protein sequence ID" value="KAJ6220089.1"/>
    <property type="molecule type" value="Genomic_DNA"/>
</dbReference>
<evidence type="ECO:0000256" key="7">
    <source>
        <dbReference type="SAM" id="Phobius"/>
    </source>
</evidence>
<organism evidence="10 11">
    <name type="scientific">Blomia tropicalis</name>
    <name type="common">Mite</name>
    <dbReference type="NCBI Taxonomy" id="40697"/>
    <lineage>
        <taxon>Eukaryota</taxon>
        <taxon>Metazoa</taxon>
        <taxon>Ecdysozoa</taxon>
        <taxon>Arthropoda</taxon>
        <taxon>Chelicerata</taxon>
        <taxon>Arachnida</taxon>
        <taxon>Acari</taxon>
        <taxon>Acariformes</taxon>
        <taxon>Sarcoptiformes</taxon>
        <taxon>Astigmata</taxon>
        <taxon>Glycyphagoidea</taxon>
        <taxon>Echimyopodidae</taxon>
        <taxon>Blomia</taxon>
    </lineage>
</organism>
<gene>
    <name evidence="10" type="ORF">RDWZM_005901</name>
</gene>
<dbReference type="Pfam" id="PF07202">
    <property type="entry name" value="Tcp10_C"/>
    <property type="match status" value="1"/>
</dbReference>
<accession>A0A9Q0RMT1</accession>
<keyword evidence="4 7" id="KW-1133">Transmembrane helix</keyword>
<dbReference type="Gene3D" id="2.60.450.20">
    <property type="match status" value="1"/>
</dbReference>
<proteinExistence type="inferred from homology"/>
<feature type="domain" description="Centromere protein J C-terminal" evidence="8">
    <location>
        <begin position="384"/>
        <end position="417"/>
    </location>
</feature>
<comment type="caution">
    <text evidence="10">The sequence shown here is derived from an EMBL/GenBank/DDBJ whole genome shotgun (WGS) entry which is preliminary data.</text>
</comment>
<dbReference type="PANTHER" id="PTHR10283">
    <property type="entry name" value="SOLUTE CARRIER FAMILY 13 MEMBER"/>
    <property type="match status" value="1"/>
</dbReference>
<reference evidence="10" key="1">
    <citation type="submission" date="2022-12" db="EMBL/GenBank/DDBJ databases">
        <title>Genome assemblies of Blomia tropicalis.</title>
        <authorList>
            <person name="Cui Y."/>
        </authorList>
    </citation>
    <scope>NUCLEOTIDE SEQUENCE</scope>
    <source>
        <tissue evidence="10">Adult mites</tissue>
    </source>
</reference>
<evidence type="ECO:0000313" key="10">
    <source>
        <dbReference type="EMBL" id="KAJ6220089.1"/>
    </source>
</evidence>
<name>A0A9Q0RMT1_BLOTA</name>